<name>A0AAP0BBN4_9ASPA</name>
<dbReference type="Proteomes" id="UP001418222">
    <property type="component" value="Unassembled WGS sequence"/>
</dbReference>
<keyword evidence="3" id="KW-1185">Reference proteome</keyword>
<protein>
    <submittedName>
        <fullName evidence="2">Uncharacterized protein</fullName>
    </submittedName>
</protein>
<dbReference type="EMBL" id="JBBWWQ010000012">
    <property type="protein sequence ID" value="KAK8934873.1"/>
    <property type="molecule type" value="Genomic_DNA"/>
</dbReference>
<accession>A0AAP0BBN4</accession>
<gene>
    <name evidence="2" type="ORF">KSP39_PZI014680</name>
</gene>
<sequence>MLSQPLDRSPLRRPPPPASHCNSSFLLFLLAWWRRKGKEINGAGGRGRKRGERERDALIIERQERVEAKERAHGNVDPPTHGRPITCSHDSLPLQGPAARL</sequence>
<evidence type="ECO:0000256" key="1">
    <source>
        <dbReference type="SAM" id="MobiDB-lite"/>
    </source>
</evidence>
<proteinExistence type="predicted"/>
<evidence type="ECO:0000313" key="2">
    <source>
        <dbReference type="EMBL" id="KAK8934873.1"/>
    </source>
</evidence>
<feature type="region of interest" description="Disordered" evidence="1">
    <location>
        <begin position="66"/>
        <end position="101"/>
    </location>
</feature>
<reference evidence="2 3" key="1">
    <citation type="journal article" date="2022" name="Nat. Plants">
        <title>Genomes of leafy and leafless Platanthera orchids illuminate the evolution of mycoheterotrophy.</title>
        <authorList>
            <person name="Li M.H."/>
            <person name="Liu K.W."/>
            <person name="Li Z."/>
            <person name="Lu H.C."/>
            <person name="Ye Q.L."/>
            <person name="Zhang D."/>
            <person name="Wang J.Y."/>
            <person name="Li Y.F."/>
            <person name="Zhong Z.M."/>
            <person name="Liu X."/>
            <person name="Yu X."/>
            <person name="Liu D.K."/>
            <person name="Tu X.D."/>
            <person name="Liu B."/>
            <person name="Hao Y."/>
            <person name="Liao X.Y."/>
            <person name="Jiang Y.T."/>
            <person name="Sun W.H."/>
            <person name="Chen J."/>
            <person name="Chen Y.Q."/>
            <person name="Ai Y."/>
            <person name="Zhai J.W."/>
            <person name="Wu S.S."/>
            <person name="Zhou Z."/>
            <person name="Hsiao Y.Y."/>
            <person name="Wu W.L."/>
            <person name="Chen Y.Y."/>
            <person name="Lin Y.F."/>
            <person name="Hsu J.L."/>
            <person name="Li C.Y."/>
            <person name="Wang Z.W."/>
            <person name="Zhao X."/>
            <person name="Zhong W.Y."/>
            <person name="Ma X.K."/>
            <person name="Ma L."/>
            <person name="Huang J."/>
            <person name="Chen G.Z."/>
            <person name="Huang M.Z."/>
            <person name="Huang L."/>
            <person name="Peng D.H."/>
            <person name="Luo Y.B."/>
            <person name="Zou S.Q."/>
            <person name="Chen S.P."/>
            <person name="Lan S."/>
            <person name="Tsai W.C."/>
            <person name="Van de Peer Y."/>
            <person name="Liu Z.J."/>
        </authorList>
    </citation>
    <scope>NUCLEOTIDE SEQUENCE [LARGE SCALE GENOMIC DNA]</scope>
    <source>
        <strain evidence="2">Lor287</strain>
    </source>
</reference>
<feature type="region of interest" description="Disordered" evidence="1">
    <location>
        <begin position="1"/>
        <end position="20"/>
    </location>
</feature>
<organism evidence="2 3">
    <name type="scientific">Platanthera zijinensis</name>
    <dbReference type="NCBI Taxonomy" id="2320716"/>
    <lineage>
        <taxon>Eukaryota</taxon>
        <taxon>Viridiplantae</taxon>
        <taxon>Streptophyta</taxon>
        <taxon>Embryophyta</taxon>
        <taxon>Tracheophyta</taxon>
        <taxon>Spermatophyta</taxon>
        <taxon>Magnoliopsida</taxon>
        <taxon>Liliopsida</taxon>
        <taxon>Asparagales</taxon>
        <taxon>Orchidaceae</taxon>
        <taxon>Orchidoideae</taxon>
        <taxon>Orchideae</taxon>
        <taxon>Orchidinae</taxon>
        <taxon>Platanthera</taxon>
    </lineage>
</organism>
<comment type="caution">
    <text evidence="2">The sequence shown here is derived from an EMBL/GenBank/DDBJ whole genome shotgun (WGS) entry which is preliminary data.</text>
</comment>
<evidence type="ECO:0000313" key="3">
    <source>
        <dbReference type="Proteomes" id="UP001418222"/>
    </source>
</evidence>
<dbReference type="AlphaFoldDB" id="A0AAP0BBN4"/>